<dbReference type="GO" id="GO:1901170">
    <property type="term" value="P:naphthalene catabolic process"/>
    <property type="evidence" value="ECO:0007669"/>
    <property type="project" value="InterPro"/>
</dbReference>
<comment type="similarity">
    <text evidence="1">Belongs to the GST superfamily. NadH family.</text>
</comment>
<dbReference type="SUPFAM" id="SSF52833">
    <property type="entry name" value="Thioredoxin-like"/>
    <property type="match status" value="1"/>
</dbReference>
<accession>A0AA86GPB5</accession>
<dbReference type="InterPro" id="IPR044087">
    <property type="entry name" value="NahD-like"/>
</dbReference>
<evidence type="ECO:0000313" key="5">
    <source>
        <dbReference type="Proteomes" id="UP000058599"/>
    </source>
</evidence>
<dbReference type="InterPro" id="IPR036249">
    <property type="entry name" value="Thioredoxin-like_sf"/>
</dbReference>
<gene>
    <name evidence="4" type="ORF">SGRAN_3478</name>
</gene>
<dbReference type="GO" id="GO:0016491">
    <property type="term" value="F:oxidoreductase activity"/>
    <property type="evidence" value="ECO:0007669"/>
    <property type="project" value="InterPro"/>
</dbReference>
<proteinExistence type="inferred from homology"/>
<evidence type="ECO:0000259" key="3">
    <source>
        <dbReference type="Pfam" id="PF01323"/>
    </source>
</evidence>
<dbReference type="Pfam" id="PF01323">
    <property type="entry name" value="DSBA"/>
    <property type="match status" value="1"/>
</dbReference>
<reference evidence="4 5" key="1">
    <citation type="journal article" date="2016" name="BMC Genomics">
        <title>Genomic analysis of the nitrate-respiring Sphingopyxis granuli (formerly Sphingomonas macrogoltabida) strain TFA.</title>
        <authorList>
            <person name="Garcia-Romero I."/>
            <person name="Perez-Pulido A.J."/>
            <person name="Gonzalez-Flores Y.E."/>
            <person name="Reyes-Ramirez F."/>
            <person name="Santero E."/>
            <person name="Floriano B."/>
        </authorList>
    </citation>
    <scope>NUCLEOTIDE SEQUENCE [LARGE SCALE GENOMIC DNA]</scope>
    <source>
        <strain evidence="4 5">TFA</strain>
    </source>
</reference>
<dbReference type="InterPro" id="IPR014440">
    <property type="entry name" value="HCCAis_GSTk"/>
</dbReference>
<evidence type="ECO:0000256" key="1">
    <source>
        <dbReference type="PIRNR" id="PIRNR006386"/>
    </source>
</evidence>
<dbReference type="InterPro" id="IPR051924">
    <property type="entry name" value="GST_Kappa/NadH"/>
</dbReference>
<evidence type="ECO:0000256" key="2">
    <source>
        <dbReference type="PIRSR" id="PIRSR006386-1"/>
    </source>
</evidence>
<sequence>MRAMSLTADLFWSFRSPYSYLAIGRYRALAASHDVTIDLRPVYPLAIRQPDFFERNHPNWLGYTMRDMMRVAQFHGIPFGPPRPDPIVQNVHTREIAAEQPYIFRLTRLGQAASRRGKSLAFCDEVAQLIWGGAQDWHLGDHLAGAARRAGLDLAELDAEAETDAEALDAEIAANQAALELAGHWGVPTLVFDGEPFFGQDRIELAKWRMEQKGLRPR</sequence>
<dbReference type="PIRSF" id="PIRSF006386">
    <property type="entry name" value="HCCAis_GSTk"/>
    <property type="match status" value="1"/>
</dbReference>
<feature type="domain" description="DSBA-like thioredoxin" evidence="3">
    <location>
        <begin position="9"/>
        <end position="205"/>
    </location>
</feature>
<keyword evidence="5" id="KW-1185">Reference proteome</keyword>
<evidence type="ECO:0000313" key="4">
    <source>
        <dbReference type="EMBL" id="AMG75821.1"/>
    </source>
</evidence>
<dbReference type="PANTHER" id="PTHR42943">
    <property type="entry name" value="GLUTATHIONE S-TRANSFERASE KAPPA"/>
    <property type="match status" value="1"/>
</dbReference>
<dbReference type="Proteomes" id="UP000058599">
    <property type="component" value="Chromosome"/>
</dbReference>
<protein>
    <recommendedName>
        <fullName evidence="1">2-hydroxychromene-2-carboxylate isomerase</fullName>
        <ecNumber evidence="1">5.99.1.4</ecNumber>
    </recommendedName>
</protein>
<organism evidence="4 5">
    <name type="scientific">Sphingopyxis granuli</name>
    <dbReference type="NCBI Taxonomy" id="267128"/>
    <lineage>
        <taxon>Bacteria</taxon>
        <taxon>Pseudomonadati</taxon>
        <taxon>Pseudomonadota</taxon>
        <taxon>Alphaproteobacteria</taxon>
        <taxon>Sphingomonadales</taxon>
        <taxon>Sphingomonadaceae</taxon>
        <taxon>Sphingopyxis</taxon>
    </lineage>
</organism>
<dbReference type="PANTHER" id="PTHR42943:SF2">
    <property type="entry name" value="GLUTATHIONE S-TRANSFERASE KAPPA 1"/>
    <property type="match status" value="1"/>
</dbReference>
<dbReference type="Gene3D" id="3.40.30.10">
    <property type="entry name" value="Glutaredoxin"/>
    <property type="match status" value="1"/>
</dbReference>
<dbReference type="AlphaFoldDB" id="A0AA86GPB5"/>
<dbReference type="EC" id="5.99.1.4" evidence="1"/>
<dbReference type="KEGG" id="sgi:SGRAN_3478"/>
<dbReference type="CDD" id="cd03022">
    <property type="entry name" value="DsbA_HCCA_Iso"/>
    <property type="match status" value="1"/>
</dbReference>
<dbReference type="GO" id="GO:0018845">
    <property type="term" value="F:2-hydroxychromene-2-carboxylate isomerase activity"/>
    <property type="evidence" value="ECO:0007669"/>
    <property type="project" value="UniProtKB-UniRule"/>
</dbReference>
<comment type="catalytic activity">
    <reaction evidence="1">
        <text>2-hydroxychromene-2-carboxylate = (3E)-4-(2-hydroxyphenyl)-2-oxobut-3-enoate</text>
        <dbReference type="Rhea" id="RHEA:27401"/>
        <dbReference type="ChEBI" id="CHEBI:59350"/>
        <dbReference type="ChEBI" id="CHEBI:59353"/>
        <dbReference type="EC" id="5.99.1.4"/>
    </reaction>
</comment>
<keyword evidence="1" id="KW-0413">Isomerase</keyword>
<name>A0AA86GPB5_9SPHN</name>
<dbReference type="EMBL" id="CP012199">
    <property type="protein sequence ID" value="AMG75821.1"/>
    <property type="molecule type" value="Genomic_DNA"/>
</dbReference>
<dbReference type="InterPro" id="IPR001853">
    <property type="entry name" value="DSBA-like_thioredoxin_dom"/>
</dbReference>
<feature type="active site" description="Nucleophile" evidence="2">
    <location>
        <position position="16"/>
    </location>
</feature>